<feature type="domain" description="CHAD" evidence="1">
    <location>
        <begin position="2"/>
        <end position="257"/>
    </location>
</feature>
<keyword evidence="3" id="KW-1185">Reference proteome</keyword>
<dbReference type="PANTHER" id="PTHR39339:SF1">
    <property type="entry name" value="CHAD DOMAIN-CONTAINING PROTEIN"/>
    <property type="match status" value="1"/>
</dbReference>
<proteinExistence type="predicted"/>
<dbReference type="InterPro" id="IPR038186">
    <property type="entry name" value="CHAD_dom_sf"/>
</dbReference>
<name>A0ABZ2RMR0_ECTME</name>
<evidence type="ECO:0000313" key="3">
    <source>
        <dbReference type="Proteomes" id="UP001476583"/>
    </source>
</evidence>
<sequence length="257" mass="29604">MSVTQVDVLKHVLHLQVRLFACRERLIAGTDTEALHDLRIALRQLRSLLRPLRGLPACDELSEAAAQLGRLSGPVRDLEVLEAHLREVGLNEAADARLARLQASYAGLIKSRQMTKLFTVLDQWPQQWRESGFEDQVQELSKRVNKCLKKDRKRLYSALHELLGDRHRLRLLVKRLRYNIEAYAADTCPDTQIQLKRAQSALGDWHDHYQWLSRAESEVDLQPRIATWRNNMQEAAKRSDEALARLMSDPLFSAWNG</sequence>
<evidence type="ECO:0000313" key="2">
    <source>
        <dbReference type="EMBL" id="WXL27537.1"/>
    </source>
</evidence>
<protein>
    <submittedName>
        <fullName evidence="2">CHAD domain-containing protein</fullName>
    </submittedName>
</protein>
<dbReference type="InterPro" id="IPR007899">
    <property type="entry name" value="CHAD_dom"/>
</dbReference>
<dbReference type="Pfam" id="PF05235">
    <property type="entry name" value="CHAD"/>
    <property type="match status" value="1"/>
</dbReference>
<dbReference type="SMART" id="SM00880">
    <property type="entry name" value="CHAD"/>
    <property type="match status" value="1"/>
</dbReference>
<dbReference type="Gene3D" id="1.40.20.10">
    <property type="entry name" value="CHAD domain"/>
    <property type="match status" value="1"/>
</dbReference>
<evidence type="ECO:0000259" key="1">
    <source>
        <dbReference type="PROSITE" id="PS51708"/>
    </source>
</evidence>
<dbReference type="Proteomes" id="UP001476583">
    <property type="component" value="Chromosome"/>
</dbReference>
<reference evidence="2 3" key="1">
    <citation type="submission" date="2024-03" db="EMBL/GenBank/DDBJ databases">
        <title>Complete genome of BD2.</title>
        <authorList>
            <person name="Cao G."/>
        </authorList>
    </citation>
    <scope>NUCLEOTIDE SEQUENCE [LARGE SCALE GENOMIC DNA]</scope>
    <source>
        <strain evidence="2 3">BD2</strain>
    </source>
</reference>
<dbReference type="EMBL" id="CP148074">
    <property type="protein sequence ID" value="WXL27537.1"/>
    <property type="molecule type" value="Genomic_DNA"/>
</dbReference>
<dbReference type="PANTHER" id="PTHR39339">
    <property type="entry name" value="SLR1444 PROTEIN"/>
    <property type="match status" value="1"/>
</dbReference>
<gene>
    <name evidence="2" type="ORF">WG219_08800</name>
</gene>
<organism evidence="2 3">
    <name type="scientific">Ectopseudomonas mendocina</name>
    <name type="common">Pseudomonas mendocina</name>
    <dbReference type="NCBI Taxonomy" id="300"/>
    <lineage>
        <taxon>Bacteria</taxon>
        <taxon>Pseudomonadati</taxon>
        <taxon>Pseudomonadota</taxon>
        <taxon>Gammaproteobacteria</taxon>
        <taxon>Pseudomonadales</taxon>
        <taxon>Pseudomonadaceae</taxon>
        <taxon>Ectopseudomonas</taxon>
    </lineage>
</organism>
<accession>A0ABZ2RMR0</accession>
<dbReference type="PROSITE" id="PS51708">
    <property type="entry name" value="CHAD"/>
    <property type="match status" value="1"/>
</dbReference>